<reference evidence="1" key="1">
    <citation type="journal article" date="2020" name="Fungal Divers.">
        <title>Resolving the Mortierellaceae phylogeny through synthesis of multi-gene phylogenetics and phylogenomics.</title>
        <authorList>
            <person name="Vandepol N."/>
            <person name="Liber J."/>
            <person name="Desiro A."/>
            <person name="Na H."/>
            <person name="Kennedy M."/>
            <person name="Barry K."/>
            <person name="Grigoriev I.V."/>
            <person name="Miller A.N."/>
            <person name="O'Donnell K."/>
            <person name="Stajich J.E."/>
            <person name="Bonito G."/>
        </authorList>
    </citation>
    <scope>NUCLEOTIDE SEQUENCE</scope>
    <source>
        <strain evidence="1">NVP60</strain>
    </source>
</reference>
<proteinExistence type="predicted"/>
<name>A0A9P6UIQ5_9FUNG</name>
<comment type="caution">
    <text evidence="1">The sequence shown here is derived from an EMBL/GenBank/DDBJ whole genome shotgun (WGS) entry which is preliminary data.</text>
</comment>
<accession>A0A9P6UIQ5</accession>
<sequence length="349" mass="39808">MQSQVFFDPNTIIASHLAIEGIDIGTSFRKLQEEAAPVISDAKKMLTLHLLPCFLAANYIWDVTYQLPGMSDDGHAVVQAALSVPVLRLSDHLVLLCRSLLHDLKSKGYISSRDTKSREQDTLLVLFQQASQKLPIRFLPFKHLRNEDTHAHSVLDSLLTFVFPAFHQRYELHWANRASDGSRARRTGDALKPDATVVKDGFELGFVEVKPPREERHQRAYLEDVWALSGFAKDGIDLHLRHSRILTTAPCLHVFGFQMTLYQLSFQAGIYIWQDVYTSYLPKDRYDSGNIIECVELIKTFKAIMDEAETGRYIRTPTKCVEDDHELPDLFRPRPTNVSPSKRPFFGHA</sequence>
<organism evidence="1 2">
    <name type="scientific">Linnemannia gamsii</name>
    <dbReference type="NCBI Taxonomy" id="64522"/>
    <lineage>
        <taxon>Eukaryota</taxon>
        <taxon>Fungi</taxon>
        <taxon>Fungi incertae sedis</taxon>
        <taxon>Mucoromycota</taxon>
        <taxon>Mortierellomycotina</taxon>
        <taxon>Mortierellomycetes</taxon>
        <taxon>Mortierellales</taxon>
        <taxon>Mortierellaceae</taxon>
        <taxon>Linnemannia</taxon>
    </lineage>
</organism>
<gene>
    <name evidence="1" type="ORF">BGZ97_000841</name>
</gene>
<keyword evidence="2" id="KW-1185">Reference proteome</keyword>
<evidence type="ECO:0000313" key="2">
    <source>
        <dbReference type="Proteomes" id="UP000823405"/>
    </source>
</evidence>
<dbReference type="Proteomes" id="UP000823405">
    <property type="component" value="Unassembled WGS sequence"/>
</dbReference>
<evidence type="ECO:0000313" key="1">
    <source>
        <dbReference type="EMBL" id="KAG0306190.1"/>
    </source>
</evidence>
<dbReference type="EMBL" id="JAAAIN010001162">
    <property type="protein sequence ID" value="KAG0306190.1"/>
    <property type="molecule type" value="Genomic_DNA"/>
</dbReference>
<dbReference type="AlphaFoldDB" id="A0A9P6UIQ5"/>
<dbReference type="OrthoDB" id="2424341at2759"/>
<protein>
    <submittedName>
        <fullName evidence="1">Uncharacterized protein</fullName>
    </submittedName>
</protein>